<dbReference type="STRING" id="1801997.A3J64_03075"/>
<keyword evidence="1" id="KW-0472">Membrane</keyword>
<sequence length="127" mass="14638">MTIIKLLIHNNIWLFFRRKKLLISSLGLLSFISFLTAAGGLLGYLLAKWSGGRKAGIAGRIRSVIFKIGKYRFHFHHWLIGLPLLFLGIFDILPFLKEAMVQGMIIGVIFQGIFDYPDWYRIIKKDL</sequence>
<comment type="caution">
    <text evidence="2">The sequence shown here is derived from an EMBL/GenBank/DDBJ whole genome shotgun (WGS) entry which is preliminary data.</text>
</comment>
<evidence type="ECO:0000256" key="1">
    <source>
        <dbReference type="SAM" id="Phobius"/>
    </source>
</evidence>
<feature type="transmembrane region" description="Helical" evidence="1">
    <location>
        <begin position="75"/>
        <end position="96"/>
    </location>
</feature>
<organism evidence="2 3">
    <name type="scientific">Candidatus Portnoybacteria bacterium RIFCSPHIGHO2_12_FULL_38_9</name>
    <dbReference type="NCBI Taxonomy" id="1801997"/>
    <lineage>
        <taxon>Bacteria</taxon>
        <taxon>Candidatus Portnoyibacteriota</taxon>
    </lineage>
</organism>
<evidence type="ECO:0000313" key="2">
    <source>
        <dbReference type="EMBL" id="OGZ36304.1"/>
    </source>
</evidence>
<dbReference type="Proteomes" id="UP000177061">
    <property type="component" value="Unassembled WGS sequence"/>
</dbReference>
<keyword evidence="1" id="KW-0812">Transmembrane</keyword>
<dbReference type="AlphaFoldDB" id="A0A1G2FE05"/>
<gene>
    <name evidence="2" type="ORF">A3J64_03075</name>
</gene>
<reference evidence="2 3" key="1">
    <citation type="journal article" date="2016" name="Nat. Commun.">
        <title>Thousands of microbial genomes shed light on interconnected biogeochemical processes in an aquifer system.</title>
        <authorList>
            <person name="Anantharaman K."/>
            <person name="Brown C.T."/>
            <person name="Hug L.A."/>
            <person name="Sharon I."/>
            <person name="Castelle C.J."/>
            <person name="Probst A.J."/>
            <person name="Thomas B.C."/>
            <person name="Singh A."/>
            <person name="Wilkins M.J."/>
            <person name="Karaoz U."/>
            <person name="Brodie E.L."/>
            <person name="Williams K.H."/>
            <person name="Hubbard S.S."/>
            <person name="Banfield J.F."/>
        </authorList>
    </citation>
    <scope>NUCLEOTIDE SEQUENCE [LARGE SCALE GENOMIC DNA]</scope>
</reference>
<keyword evidence="1" id="KW-1133">Transmembrane helix</keyword>
<protein>
    <submittedName>
        <fullName evidence="2">Uncharacterized protein</fullName>
    </submittedName>
</protein>
<accession>A0A1G2FE05</accession>
<dbReference type="EMBL" id="MHNB01000028">
    <property type="protein sequence ID" value="OGZ36304.1"/>
    <property type="molecule type" value="Genomic_DNA"/>
</dbReference>
<feature type="transmembrane region" description="Helical" evidence="1">
    <location>
        <begin position="21"/>
        <end position="46"/>
    </location>
</feature>
<name>A0A1G2FE05_9BACT</name>
<proteinExistence type="predicted"/>
<evidence type="ECO:0000313" key="3">
    <source>
        <dbReference type="Proteomes" id="UP000177061"/>
    </source>
</evidence>